<dbReference type="PANTHER" id="PTHR43654:SF1">
    <property type="entry name" value="ISOPENTENYL PHOSPHATE KINASE"/>
    <property type="match status" value="1"/>
</dbReference>
<sequence>MAAPDNNILRPVRCIIKLGGSSATEKDKFETINESLLSTTAKQLKEAFVISSDKQQPTMDWSRGSNCDQASFLPEDSPTSEFQLDFNPFVVVHGAGSYGHFQASKGRVNRGDLAEDYVKAGFVATRISVTKLNHEIVRAFARECIPAVGVSPFSAGWSTRNRMLDRENTPHVQRLVQAGLLPVLHGDAVLDSVQGCAILSGDVIVRQLAQTLKPSYVVFLTNVPGVYDRPPSDQNAVLLKEIAVADGTWKIIDPPEIERGMKVQTTVAAHDTTGGMETKIAEAASIASCGIPVLVVETGSRHALEALKGSPLTSREDWVGTLIRQAGSEELEH</sequence>
<dbReference type="GO" id="GO:0008299">
    <property type="term" value="P:isoprenoid biosynthetic process"/>
    <property type="evidence" value="ECO:0007669"/>
    <property type="project" value="UniProtKB-KW"/>
</dbReference>
<evidence type="ECO:0000259" key="12">
    <source>
        <dbReference type="Pfam" id="PF00696"/>
    </source>
</evidence>
<dbReference type="EC" id="2.7.4.26" evidence="2"/>
<evidence type="ECO:0000256" key="7">
    <source>
        <dbReference type="ARBA" id="ARBA00022840"/>
    </source>
</evidence>
<feature type="binding site" evidence="10">
    <location>
        <position position="100"/>
    </location>
    <ligand>
        <name>substrate</name>
    </ligand>
</feature>
<dbReference type="Gene3D" id="3.40.1160.10">
    <property type="entry name" value="Acetylglutamate kinase-like"/>
    <property type="match status" value="1"/>
</dbReference>
<evidence type="ECO:0000256" key="4">
    <source>
        <dbReference type="ARBA" id="ARBA00022679"/>
    </source>
</evidence>
<dbReference type="InterPro" id="IPR036393">
    <property type="entry name" value="AceGlu_kinase-like_sf"/>
</dbReference>
<dbReference type="PIRSF" id="PIRSF016496">
    <property type="entry name" value="Kin_FomA"/>
    <property type="match status" value="1"/>
</dbReference>
<dbReference type="PANTHER" id="PTHR43654">
    <property type="entry name" value="GLUTAMATE 5-KINASE"/>
    <property type="match status" value="1"/>
</dbReference>
<evidence type="ECO:0000256" key="10">
    <source>
        <dbReference type="PIRSR" id="PIRSR016496-1"/>
    </source>
</evidence>
<proteinExistence type="inferred from homology"/>
<keyword evidence="4" id="KW-0808">Transferase</keyword>
<evidence type="ECO:0000256" key="2">
    <source>
        <dbReference type="ARBA" id="ARBA00012908"/>
    </source>
</evidence>
<dbReference type="Pfam" id="PF00696">
    <property type="entry name" value="AA_kinase"/>
    <property type="match status" value="1"/>
</dbReference>
<feature type="binding site" evidence="10">
    <location>
        <position position="275"/>
    </location>
    <ligand>
        <name>ATP</name>
        <dbReference type="ChEBI" id="CHEBI:30616"/>
    </ligand>
</feature>
<evidence type="ECO:0000256" key="1">
    <source>
        <dbReference type="ARBA" id="ARBA00010540"/>
    </source>
</evidence>
<keyword evidence="6" id="KW-0418">Kinase</keyword>
<feature type="domain" description="Aspartate/glutamate/uridylate kinase" evidence="12">
    <location>
        <begin position="87"/>
        <end position="296"/>
    </location>
</feature>
<comment type="caution">
    <text evidence="13">The sequence shown here is derived from an EMBL/GenBank/DDBJ whole genome shotgun (WGS) entry which is preliminary data.</text>
</comment>
<comment type="catalytic activity">
    <reaction evidence="9">
        <text>isopentenyl phosphate + ATP = isopentenyl diphosphate + ADP</text>
        <dbReference type="Rhea" id="RHEA:33963"/>
        <dbReference type="ChEBI" id="CHEBI:30616"/>
        <dbReference type="ChEBI" id="CHEBI:65078"/>
        <dbReference type="ChEBI" id="CHEBI:128769"/>
        <dbReference type="ChEBI" id="CHEBI:456216"/>
        <dbReference type="EC" id="2.7.4.26"/>
    </reaction>
</comment>
<feature type="binding site" evidence="10">
    <location>
        <position position="95"/>
    </location>
    <ligand>
        <name>substrate</name>
    </ligand>
</feature>
<dbReference type="Proteomes" id="UP001605036">
    <property type="component" value="Unassembled WGS sequence"/>
</dbReference>
<gene>
    <name evidence="13" type="ORF">R1flu_009356</name>
</gene>
<reference evidence="13 14" key="1">
    <citation type="submission" date="2024-09" db="EMBL/GenBank/DDBJ databases">
        <title>Chromosome-scale assembly of Riccia fluitans.</title>
        <authorList>
            <person name="Paukszto L."/>
            <person name="Sawicki J."/>
            <person name="Karawczyk K."/>
            <person name="Piernik-Szablinska J."/>
            <person name="Szczecinska M."/>
            <person name="Mazdziarz M."/>
        </authorList>
    </citation>
    <scope>NUCLEOTIDE SEQUENCE [LARGE SCALE GENOMIC DNA]</scope>
    <source>
        <strain evidence="13">Rf_01</strain>
        <tissue evidence="13">Aerial parts of the thallus</tissue>
    </source>
</reference>
<dbReference type="SUPFAM" id="SSF53633">
    <property type="entry name" value="Carbamate kinase-like"/>
    <property type="match status" value="1"/>
</dbReference>
<keyword evidence="5 10" id="KW-0547">Nucleotide-binding</keyword>
<feature type="binding site" evidence="10">
    <location>
        <begin position="17"/>
        <end position="21"/>
    </location>
    <ligand>
        <name>ATP</name>
        <dbReference type="ChEBI" id="CHEBI:30616"/>
    </ligand>
</feature>
<protein>
    <recommendedName>
        <fullName evidence="3">Isopentenyl phosphate kinase</fullName>
        <ecNumber evidence="2">2.7.4.26</ecNumber>
    </recommendedName>
</protein>
<evidence type="ECO:0000256" key="3">
    <source>
        <dbReference type="ARBA" id="ARBA00017267"/>
    </source>
</evidence>
<name>A0ABD1Z304_9MARC</name>
<evidence type="ECO:0000256" key="6">
    <source>
        <dbReference type="ARBA" id="ARBA00022777"/>
    </source>
</evidence>
<dbReference type="EMBL" id="JBHFFA010000002">
    <property type="protein sequence ID" value="KAL2641769.1"/>
    <property type="molecule type" value="Genomic_DNA"/>
</dbReference>
<keyword evidence="7 10" id="KW-0067">ATP-binding</keyword>
<keyword evidence="14" id="KW-1185">Reference proteome</keyword>
<dbReference type="AlphaFoldDB" id="A0ABD1Z304"/>
<comment type="similarity">
    <text evidence="1">Belongs to the isopentenyl phosphate kinase family.</text>
</comment>
<evidence type="ECO:0000256" key="9">
    <source>
        <dbReference type="ARBA" id="ARBA00049063"/>
    </source>
</evidence>
<feature type="binding site" evidence="10">
    <location>
        <position position="279"/>
    </location>
    <ligand>
        <name>ATP</name>
        <dbReference type="ChEBI" id="CHEBI:30616"/>
    </ligand>
</feature>
<feature type="binding site" evidence="10">
    <location>
        <position position="96"/>
    </location>
    <ligand>
        <name>ATP</name>
        <dbReference type="ChEBI" id="CHEBI:30616"/>
    </ligand>
</feature>
<dbReference type="InterPro" id="IPR001048">
    <property type="entry name" value="Asp/Glu/Uridylate_kinase"/>
</dbReference>
<dbReference type="GO" id="GO:0005524">
    <property type="term" value="F:ATP binding"/>
    <property type="evidence" value="ECO:0007669"/>
    <property type="project" value="UniProtKB-KW"/>
</dbReference>
<evidence type="ECO:0000313" key="13">
    <source>
        <dbReference type="EMBL" id="KAL2641769.1"/>
    </source>
</evidence>
<dbReference type="InterPro" id="IPR024192">
    <property type="entry name" value="Fosfomycin_R_FomA-type"/>
</dbReference>
<evidence type="ECO:0000256" key="5">
    <source>
        <dbReference type="ARBA" id="ARBA00022741"/>
    </source>
</evidence>
<accession>A0ABD1Z304</accession>
<dbReference type="CDD" id="cd04241">
    <property type="entry name" value="AAK_FomA-like"/>
    <property type="match status" value="1"/>
</dbReference>
<keyword evidence="8" id="KW-0414">Isoprene biosynthesis</keyword>
<evidence type="ECO:0000313" key="14">
    <source>
        <dbReference type="Proteomes" id="UP001605036"/>
    </source>
</evidence>
<evidence type="ECO:0000256" key="11">
    <source>
        <dbReference type="PIRSR" id="PIRSR016496-2"/>
    </source>
</evidence>
<feature type="binding site" evidence="10">
    <location>
        <position position="201"/>
    </location>
    <ligand>
        <name>ATP</name>
        <dbReference type="ChEBI" id="CHEBI:30616"/>
    </ligand>
</feature>
<dbReference type="GO" id="GO:0102043">
    <property type="term" value="F:isopentenyl phosphate kinase activity"/>
    <property type="evidence" value="ECO:0007669"/>
    <property type="project" value="UniProtKB-EC"/>
</dbReference>
<evidence type="ECO:0000256" key="8">
    <source>
        <dbReference type="ARBA" id="ARBA00023229"/>
    </source>
</evidence>
<dbReference type="NCBIfam" id="NF040647">
    <property type="entry name" value="IPPK_Arch"/>
    <property type="match status" value="1"/>
</dbReference>
<organism evidence="13 14">
    <name type="scientific">Riccia fluitans</name>
    <dbReference type="NCBI Taxonomy" id="41844"/>
    <lineage>
        <taxon>Eukaryota</taxon>
        <taxon>Viridiplantae</taxon>
        <taxon>Streptophyta</taxon>
        <taxon>Embryophyta</taxon>
        <taxon>Marchantiophyta</taxon>
        <taxon>Marchantiopsida</taxon>
        <taxon>Marchantiidae</taxon>
        <taxon>Marchantiales</taxon>
        <taxon>Ricciaceae</taxon>
        <taxon>Riccia</taxon>
    </lineage>
</organism>
<feature type="site" description="Transition state stabilizer" evidence="11">
    <location>
        <position position="26"/>
    </location>
</feature>
<dbReference type="GO" id="GO:0016301">
    <property type="term" value="F:kinase activity"/>
    <property type="evidence" value="ECO:0007669"/>
    <property type="project" value="UniProtKB-KW"/>
</dbReference>